<keyword evidence="2" id="KW-1133">Transmembrane helix</keyword>
<accession>A0A8H5XEY7</accession>
<dbReference type="EMBL" id="JAAQPF010001196">
    <property type="protein sequence ID" value="KAF5692361.1"/>
    <property type="molecule type" value="Genomic_DNA"/>
</dbReference>
<evidence type="ECO:0000313" key="3">
    <source>
        <dbReference type="EMBL" id="KAF5692361.1"/>
    </source>
</evidence>
<name>A0A8H5XEY7_9HYPO</name>
<feature type="compositionally biased region" description="Polar residues" evidence="1">
    <location>
        <begin position="34"/>
        <end position="46"/>
    </location>
</feature>
<reference evidence="3 4" key="1">
    <citation type="submission" date="2020-05" db="EMBL/GenBank/DDBJ databases">
        <title>Identification and distribution of gene clusters putatively required for synthesis of sphingolipid metabolism inhibitors in phylogenetically diverse species of the filamentous fungus Fusarium.</title>
        <authorList>
            <person name="Kim H.-S."/>
            <person name="Busman M."/>
            <person name="Brown D.W."/>
            <person name="Divon H."/>
            <person name="Uhlig S."/>
            <person name="Proctor R.H."/>
        </authorList>
    </citation>
    <scope>NUCLEOTIDE SEQUENCE [LARGE SCALE GENOMIC DNA]</scope>
    <source>
        <strain evidence="3 4">NRRL 26131</strain>
    </source>
</reference>
<feature type="non-terminal residue" evidence="3">
    <location>
        <position position="1"/>
    </location>
</feature>
<protein>
    <submittedName>
        <fullName evidence="3">Ankyrin repeat-containing protein</fullName>
    </submittedName>
</protein>
<evidence type="ECO:0000256" key="1">
    <source>
        <dbReference type="SAM" id="MobiDB-lite"/>
    </source>
</evidence>
<dbReference type="AlphaFoldDB" id="A0A8H5XEY7"/>
<evidence type="ECO:0000256" key="2">
    <source>
        <dbReference type="SAM" id="Phobius"/>
    </source>
</evidence>
<evidence type="ECO:0000313" key="4">
    <source>
        <dbReference type="Proteomes" id="UP000532311"/>
    </source>
</evidence>
<keyword evidence="4" id="KW-1185">Reference proteome</keyword>
<comment type="caution">
    <text evidence="3">The sequence shown here is derived from an EMBL/GenBank/DDBJ whole genome shotgun (WGS) entry which is preliminary data.</text>
</comment>
<feature type="region of interest" description="Disordered" evidence="1">
    <location>
        <begin position="29"/>
        <end position="54"/>
    </location>
</feature>
<proteinExistence type="predicted"/>
<organism evidence="3 4">
    <name type="scientific">Fusarium globosum</name>
    <dbReference type="NCBI Taxonomy" id="78864"/>
    <lineage>
        <taxon>Eukaryota</taxon>
        <taxon>Fungi</taxon>
        <taxon>Dikarya</taxon>
        <taxon>Ascomycota</taxon>
        <taxon>Pezizomycotina</taxon>
        <taxon>Sordariomycetes</taxon>
        <taxon>Hypocreomycetidae</taxon>
        <taxon>Hypocreales</taxon>
        <taxon>Nectriaceae</taxon>
        <taxon>Fusarium</taxon>
        <taxon>Fusarium fujikuroi species complex</taxon>
    </lineage>
</organism>
<gene>
    <name evidence="3" type="ORF">FGLOB1_14526</name>
</gene>
<feature type="transmembrane region" description="Helical" evidence="2">
    <location>
        <begin position="204"/>
        <end position="229"/>
    </location>
</feature>
<keyword evidence="2" id="KW-0812">Transmembrane</keyword>
<keyword evidence="2" id="KW-0472">Membrane</keyword>
<dbReference type="Proteomes" id="UP000532311">
    <property type="component" value="Unassembled WGS sequence"/>
</dbReference>
<feature type="transmembrane region" description="Helical" evidence="2">
    <location>
        <begin position="404"/>
        <end position="423"/>
    </location>
</feature>
<sequence>LHILNSNMERQAFLRPDLENAITDENEHLLPGTEQPSQHRSLQQFSGHADQRGPDVYTETHELQQWRSTMKNTQIDETQILLEEETEVAGLTSPLAQESGVSKPQWEEDYHVTSLALLGLAALSTWCLWASSNSVLTWSSNPLNNCLAAVQNGMFQRRNGRCMRSVHDRKPASLQLCADIDTQPILPRQKQENMYKLSRRIRRIIWLLWTLAVLAIAWMFAILGLNLAYAADNGEYCPPSTASLKWDMFSSGSCVSNTASLSMSPSGQSPEQWNKYPLLQVFLGLLFISTIQATQSIALHCTELLVNISRDEKMWRNAYSNGRKNGKGPKGSLLASDSLKNAISSWEYIILSLLKSVLHWSVGQAVQPAFQLDLPDDISTIDPSSINQELAVAGVTFYMIYPRLLLYAVLAILLASFATFLALRKRSGPQPATMGHLQTITDLVDDWTPSENGRIYWGDKGESPTSSVRHAGTSFEPKALGRISPNSLYAG</sequence>